<dbReference type="InterPro" id="IPR050194">
    <property type="entry name" value="Glycosyltransferase_grp1"/>
</dbReference>
<evidence type="ECO:0000313" key="2">
    <source>
        <dbReference type="EMBL" id="OHA95697.1"/>
    </source>
</evidence>
<evidence type="ECO:0000313" key="3">
    <source>
        <dbReference type="Proteomes" id="UP000178175"/>
    </source>
</evidence>
<dbReference type="Pfam" id="PF00534">
    <property type="entry name" value="Glycos_transf_1"/>
    <property type="match status" value="1"/>
</dbReference>
<dbReference type="AlphaFoldDB" id="A0A1G2TEI1"/>
<reference evidence="2 3" key="1">
    <citation type="journal article" date="2016" name="Nat. Commun.">
        <title>Thousands of microbial genomes shed light on interconnected biogeochemical processes in an aquifer system.</title>
        <authorList>
            <person name="Anantharaman K."/>
            <person name="Brown C.T."/>
            <person name="Hug L.A."/>
            <person name="Sharon I."/>
            <person name="Castelle C.J."/>
            <person name="Probst A.J."/>
            <person name="Thomas B.C."/>
            <person name="Singh A."/>
            <person name="Wilkins M.J."/>
            <person name="Karaoz U."/>
            <person name="Brodie E.L."/>
            <person name="Williams K.H."/>
            <person name="Hubbard S.S."/>
            <person name="Banfield J.F."/>
        </authorList>
    </citation>
    <scope>NUCLEOTIDE SEQUENCE [LARGE SCALE GENOMIC DNA]</scope>
</reference>
<gene>
    <name evidence="2" type="ORF">A3C70_03250</name>
</gene>
<dbReference type="EMBL" id="MHVR01000020">
    <property type="protein sequence ID" value="OHA95697.1"/>
    <property type="molecule type" value="Genomic_DNA"/>
</dbReference>
<accession>A0A1G2TEI1</accession>
<evidence type="ECO:0000259" key="1">
    <source>
        <dbReference type="Pfam" id="PF00534"/>
    </source>
</evidence>
<proteinExistence type="predicted"/>
<organism evidence="2 3">
    <name type="scientific">Candidatus Zambryskibacteria bacterium RIFCSPHIGHO2_02_FULL_43_14</name>
    <dbReference type="NCBI Taxonomy" id="1802748"/>
    <lineage>
        <taxon>Bacteria</taxon>
        <taxon>Candidatus Zambryskiibacteriota</taxon>
    </lineage>
</organism>
<dbReference type="PANTHER" id="PTHR45947:SF3">
    <property type="entry name" value="SULFOQUINOVOSYL TRANSFERASE SQD2"/>
    <property type="match status" value="1"/>
</dbReference>
<dbReference type="SUPFAM" id="SSF53756">
    <property type="entry name" value="UDP-Glycosyltransferase/glycogen phosphorylase"/>
    <property type="match status" value="1"/>
</dbReference>
<protein>
    <recommendedName>
        <fullName evidence="1">Glycosyl transferase family 1 domain-containing protein</fullName>
    </recommendedName>
</protein>
<dbReference type="Proteomes" id="UP000178175">
    <property type="component" value="Unassembled WGS sequence"/>
</dbReference>
<dbReference type="GO" id="GO:0016758">
    <property type="term" value="F:hexosyltransferase activity"/>
    <property type="evidence" value="ECO:0007669"/>
    <property type="project" value="TreeGrafter"/>
</dbReference>
<feature type="domain" description="Glycosyl transferase family 1" evidence="1">
    <location>
        <begin position="184"/>
        <end position="335"/>
    </location>
</feature>
<dbReference type="Gene3D" id="3.40.50.2000">
    <property type="entry name" value="Glycogen Phosphorylase B"/>
    <property type="match status" value="2"/>
</dbReference>
<sequence length="365" mass="41256">MERNLKVLMISSDRKVLDKGSAVSERMKEYGTLVEELHIVLLSDLGHGLKEKQLSENVWVYPTNSFINFLRPLDATRIGKKIVFEKKFVRGLSVITTQDPFECGWAGMKVAKKWRLPLEVQIHTNFHSPYFSGFLNSIRKIIAKKVLAYADSVRDVKTLPIYVDKEKIENAPIKFDLHARYPWRFIILAVSRLAPEKNLGLALEILRMVRERYPDTGMIIVGSGSEAKSLKLKVKSLGLEEAVEFAGWQDSLASFYKTANAFIQTSFFEGYGLSLVEAGLSGLPVITTPVGIATELTHGKDAYIYPLGDAGPFVNGVMDLIENNHKRENLRTNLKHTLESKLFSKDDYMAQIKSNWEETAKKVKV</sequence>
<dbReference type="InterPro" id="IPR001296">
    <property type="entry name" value="Glyco_trans_1"/>
</dbReference>
<dbReference type="PANTHER" id="PTHR45947">
    <property type="entry name" value="SULFOQUINOVOSYL TRANSFERASE SQD2"/>
    <property type="match status" value="1"/>
</dbReference>
<name>A0A1G2TEI1_9BACT</name>
<comment type="caution">
    <text evidence="2">The sequence shown here is derived from an EMBL/GenBank/DDBJ whole genome shotgun (WGS) entry which is preliminary data.</text>
</comment>